<dbReference type="GO" id="GO:0005737">
    <property type="term" value="C:cytoplasm"/>
    <property type="evidence" value="ECO:0007669"/>
    <property type="project" value="TreeGrafter"/>
</dbReference>
<comment type="function">
    <text evidence="3">Condenses 4-methyl-5-(beta-hydroxyethyl)thiazole monophosphate (THZ-P) and 2-methyl-4-amino-5-hydroxymethyl pyrimidine pyrophosphate (HMP-PP) to form thiamine monophosphate (TMP).</text>
</comment>
<keyword evidence="8" id="KW-0547">Nucleotide-binding</keyword>
<evidence type="ECO:0000256" key="17">
    <source>
        <dbReference type="ARBA" id="ARBA00061283"/>
    </source>
</evidence>
<dbReference type="GO" id="GO:0004417">
    <property type="term" value="F:hydroxyethylthiazole kinase activity"/>
    <property type="evidence" value="ECO:0007669"/>
    <property type="project" value="UniProtKB-EC"/>
</dbReference>
<dbReference type="EMBL" id="JAEUBF010001534">
    <property type="protein sequence ID" value="KAH3663483.1"/>
    <property type="molecule type" value="Genomic_DNA"/>
</dbReference>
<dbReference type="Gene3D" id="3.20.20.70">
    <property type="entry name" value="Aldolase class I"/>
    <property type="match status" value="1"/>
</dbReference>
<dbReference type="CDD" id="cd00564">
    <property type="entry name" value="TMP_TenI"/>
    <property type="match status" value="1"/>
</dbReference>
<dbReference type="PRINTS" id="PR01099">
    <property type="entry name" value="HYETHTZKNASE"/>
</dbReference>
<evidence type="ECO:0000256" key="16">
    <source>
        <dbReference type="ARBA" id="ARBA00061146"/>
    </source>
</evidence>
<evidence type="ECO:0000256" key="3">
    <source>
        <dbReference type="ARBA" id="ARBA00003814"/>
    </source>
</evidence>
<evidence type="ECO:0000256" key="1">
    <source>
        <dbReference type="ARBA" id="ARBA00001771"/>
    </source>
</evidence>
<gene>
    <name evidence="19" type="ORF">WICMUC_005922</name>
</gene>
<dbReference type="InterPro" id="IPR029056">
    <property type="entry name" value="Ribokinase-like"/>
</dbReference>
<dbReference type="InterPro" id="IPR022998">
    <property type="entry name" value="ThiamineP_synth_TenI"/>
</dbReference>
<dbReference type="GO" id="GO:0000287">
    <property type="term" value="F:magnesium ion binding"/>
    <property type="evidence" value="ECO:0007669"/>
    <property type="project" value="InterPro"/>
</dbReference>
<sequence>MTVDYSVYLVTDSGLVPEGLTLYDQVKASVENGATIVQLREKHLETKEFIERAQAIHEITKKAGIPLIINDRLDVAIAVDAEGIHVGQDDFPVAKLRQILGPNKIIGLSVKDVDEAREAIKENLVDYIGIGALYATATKELKKIPMGPQGAREVLKVLRDEGGQHIKSVLIGGINDSNASRSLYTSAIPGKSTDGIAVVSNIIASKDAGLATKKLSDIVKNTTKSFLVDNNTTNINPSSEIIENVKSISPMVHQITNNVVKLFSANVTLAIGASPIMSEDANDYSEFAKYPNSTLLLNTGTVQEPQIYLKAVREYNLNLKPVVLDPVGAGASVLRRLTIKNNLNNGHYTVIKGNEGEILTAAGIETQMKGVDSVEKNSIEFLIAAAKKLALNTRSIVVVTGETDIIVDGSLTGEYYIDETVKQTVVTINGGHHFLGKVTGSGCSLGSVIASYLGSNPKTPFLATITAVALYKEAGTRAGKISSGPGSFVPNFIDELYKLTLENNPKSWTLDIKSV</sequence>
<evidence type="ECO:0000256" key="12">
    <source>
        <dbReference type="ARBA" id="ARBA00022977"/>
    </source>
</evidence>
<evidence type="ECO:0000256" key="4">
    <source>
        <dbReference type="ARBA" id="ARBA00004868"/>
    </source>
</evidence>
<proteinExistence type="inferred from homology"/>
<comment type="catalytic activity">
    <reaction evidence="13">
        <text>4-methyl-5-(2-phosphooxyethyl)-thiazole + 4-amino-2-methyl-5-(diphosphooxymethyl)pyrimidine + H(+) = thiamine phosphate + diphosphate</text>
        <dbReference type="Rhea" id="RHEA:22328"/>
        <dbReference type="ChEBI" id="CHEBI:15378"/>
        <dbReference type="ChEBI" id="CHEBI:33019"/>
        <dbReference type="ChEBI" id="CHEBI:37575"/>
        <dbReference type="ChEBI" id="CHEBI:57841"/>
        <dbReference type="ChEBI" id="CHEBI:58296"/>
        <dbReference type="EC" id="2.5.1.3"/>
    </reaction>
</comment>
<dbReference type="InterPro" id="IPR000417">
    <property type="entry name" value="Hyethyz_kinase"/>
</dbReference>
<dbReference type="GO" id="GO:0005524">
    <property type="term" value="F:ATP binding"/>
    <property type="evidence" value="ECO:0007669"/>
    <property type="project" value="UniProtKB-KW"/>
</dbReference>
<dbReference type="PANTHER" id="PTHR20857:SF23">
    <property type="entry name" value="THIAMINE BIOSYNTHETIC BIFUNCTIONAL ENZYME"/>
    <property type="match status" value="1"/>
</dbReference>
<dbReference type="HAMAP" id="MF_00097">
    <property type="entry name" value="TMP_synthase"/>
    <property type="match status" value="1"/>
</dbReference>
<evidence type="ECO:0000313" key="19">
    <source>
        <dbReference type="EMBL" id="KAH3663483.1"/>
    </source>
</evidence>
<dbReference type="NCBIfam" id="TIGR00694">
    <property type="entry name" value="thiM"/>
    <property type="match status" value="1"/>
</dbReference>
<dbReference type="GO" id="GO:0004789">
    <property type="term" value="F:thiamine-phosphate diphosphorylase activity"/>
    <property type="evidence" value="ECO:0007669"/>
    <property type="project" value="UniProtKB-EC"/>
</dbReference>
<evidence type="ECO:0000256" key="9">
    <source>
        <dbReference type="ARBA" id="ARBA00022777"/>
    </source>
</evidence>
<protein>
    <recommendedName>
        <fullName evidence="18">Thiamine phosphate synthase/TenI domain-containing protein</fullName>
    </recommendedName>
</protein>
<evidence type="ECO:0000256" key="2">
    <source>
        <dbReference type="ARBA" id="ARBA00001946"/>
    </source>
</evidence>
<comment type="catalytic activity">
    <reaction evidence="14">
        <text>2-(2-carboxy-4-methylthiazol-5-yl)ethyl phosphate + 4-amino-2-methyl-5-(diphosphooxymethyl)pyrimidine + 2 H(+) = thiamine phosphate + CO2 + diphosphate</text>
        <dbReference type="Rhea" id="RHEA:47848"/>
        <dbReference type="ChEBI" id="CHEBI:15378"/>
        <dbReference type="ChEBI" id="CHEBI:16526"/>
        <dbReference type="ChEBI" id="CHEBI:33019"/>
        <dbReference type="ChEBI" id="CHEBI:37575"/>
        <dbReference type="ChEBI" id="CHEBI:57841"/>
        <dbReference type="ChEBI" id="CHEBI:62890"/>
        <dbReference type="EC" id="2.5.1.3"/>
    </reaction>
</comment>
<evidence type="ECO:0000256" key="10">
    <source>
        <dbReference type="ARBA" id="ARBA00022840"/>
    </source>
</evidence>
<keyword evidence="20" id="KW-1185">Reference proteome</keyword>
<dbReference type="CDD" id="cd01170">
    <property type="entry name" value="THZ_kinase"/>
    <property type="match status" value="1"/>
</dbReference>
<name>A0A9P8T249_9ASCO</name>
<comment type="caution">
    <text evidence="19">The sequence shown here is derived from an EMBL/GenBank/DDBJ whole genome shotgun (WGS) entry which is preliminary data.</text>
</comment>
<comment type="similarity">
    <text evidence="17">In the N-terminal section; belongs to the thiamine-phosphate synthase family.</text>
</comment>
<dbReference type="GO" id="GO:0009228">
    <property type="term" value="P:thiamine biosynthetic process"/>
    <property type="evidence" value="ECO:0007669"/>
    <property type="project" value="UniProtKB-KW"/>
</dbReference>
<keyword evidence="11" id="KW-0460">Magnesium</keyword>
<dbReference type="OrthoDB" id="4994at2759"/>
<accession>A0A9P8T249</accession>
<evidence type="ECO:0000256" key="7">
    <source>
        <dbReference type="ARBA" id="ARBA00022723"/>
    </source>
</evidence>
<dbReference type="SUPFAM" id="SSF51391">
    <property type="entry name" value="Thiamin phosphate synthase"/>
    <property type="match status" value="1"/>
</dbReference>
<evidence type="ECO:0000313" key="20">
    <source>
        <dbReference type="Proteomes" id="UP000769528"/>
    </source>
</evidence>
<dbReference type="Proteomes" id="UP000769528">
    <property type="component" value="Unassembled WGS sequence"/>
</dbReference>
<keyword evidence="12" id="KW-0784">Thiamine biosynthesis</keyword>
<feature type="domain" description="Thiamine phosphate synthase/TenI" evidence="18">
    <location>
        <begin position="7"/>
        <end position="202"/>
    </location>
</feature>
<dbReference type="NCBIfam" id="TIGR00693">
    <property type="entry name" value="thiE"/>
    <property type="match status" value="1"/>
</dbReference>
<dbReference type="Pfam" id="PF02581">
    <property type="entry name" value="TMP-TENI"/>
    <property type="match status" value="1"/>
</dbReference>
<dbReference type="HAMAP" id="MF_00228">
    <property type="entry name" value="Thz_kinase"/>
    <property type="match status" value="1"/>
</dbReference>
<dbReference type="InterPro" id="IPR036206">
    <property type="entry name" value="ThiamineP_synth_sf"/>
</dbReference>
<evidence type="ECO:0000256" key="14">
    <source>
        <dbReference type="ARBA" id="ARBA00047851"/>
    </source>
</evidence>
<evidence type="ECO:0000256" key="13">
    <source>
        <dbReference type="ARBA" id="ARBA00047334"/>
    </source>
</evidence>
<comment type="similarity">
    <text evidence="16">In the C-terminal section; belongs to the Thz kinase family.</text>
</comment>
<evidence type="ECO:0000256" key="5">
    <source>
        <dbReference type="ARBA" id="ARBA00005165"/>
    </source>
</evidence>
<comment type="pathway">
    <text evidence="5">Cofactor biosynthesis; thiamine diphosphate biosynthesis; thiamine phosphate from 4-amino-2-methyl-5-diphosphomethylpyrimidine and 4-methyl-5-(2-phosphoethyl)-thiazole: step 1/1.</text>
</comment>
<comment type="catalytic activity">
    <reaction evidence="15">
        <text>2-[(2R,5Z)-2-carboxy-4-methylthiazol-5(2H)-ylidene]ethyl phosphate + 4-amino-2-methyl-5-(diphosphooxymethyl)pyrimidine + 2 H(+) = thiamine phosphate + CO2 + diphosphate</text>
        <dbReference type="Rhea" id="RHEA:47844"/>
        <dbReference type="ChEBI" id="CHEBI:15378"/>
        <dbReference type="ChEBI" id="CHEBI:16526"/>
        <dbReference type="ChEBI" id="CHEBI:33019"/>
        <dbReference type="ChEBI" id="CHEBI:37575"/>
        <dbReference type="ChEBI" id="CHEBI:57841"/>
        <dbReference type="ChEBI" id="CHEBI:62899"/>
        <dbReference type="EC" id="2.5.1.3"/>
    </reaction>
</comment>
<keyword evidence="6" id="KW-0808">Transferase</keyword>
<evidence type="ECO:0000256" key="11">
    <source>
        <dbReference type="ARBA" id="ARBA00022842"/>
    </source>
</evidence>
<dbReference type="InterPro" id="IPR013785">
    <property type="entry name" value="Aldolase_TIM"/>
</dbReference>
<evidence type="ECO:0000256" key="8">
    <source>
        <dbReference type="ARBA" id="ARBA00022741"/>
    </source>
</evidence>
<reference evidence="19" key="1">
    <citation type="journal article" date="2021" name="Open Biol.">
        <title>Shared evolutionary footprints suggest mitochondrial oxidative damage underlies multiple complex I losses in fungi.</title>
        <authorList>
            <person name="Schikora-Tamarit M.A."/>
            <person name="Marcet-Houben M."/>
            <person name="Nosek J."/>
            <person name="Gabaldon T."/>
        </authorList>
    </citation>
    <scope>NUCLEOTIDE SEQUENCE</scope>
    <source>
        <strain evidence="19">CBS6341</strain>
    </source>
</reference>
<dbReference type="Gene3D" id="3.40.1190.20">
    <property type="match status" value="1"/>
</dbReference>
<dbReference type="AlphaFoldDB" id="A0A9P8T249"/>
<dbReference type="Pfam" id="PF02110">
    <property type="entry name" value="HK"/>
    <property type="match status" value="1"/>
</dbReference>
<dbReference type="SUPFAM" id="SSF53613">
    <property type="entry name" value="Ribokinase-like"/>
    <property type="match status" value="1"/>
</dbReference>
<keyword evidence="7" id="KW-0479">Metal-binding</keyword>
<dbReference type="PANTHER" id="PTHR20857">
    <property type="entry name" value="THIAMINE-PHOSPHATE PYROPHOSPHORYLASE"/>
    <property type="match status" value="1"/>
</dbReference>
<keyword evidence="10" id="KW-0067">ATP-binding</keyword>
<evidence type="ECO:0000259" key="18">
    <source>
        <dbReference type="Pfam" id="PF02581"/>
    </source>
</evidence>
<comment type="catalytic activity">
    <reaction evidence="1">
        <text>5-(2-hydroxyethyl)-4-methylthiazole + ATP = 4-methyl-5-(2-phosphooxyethyl)-thiazole + ADP + H(+)</text>
        <dbReference type="Rhea" id="RHEA:24212"/>
        <dbReference type="ChEBI" id="CHEBI:15378"/>
        <dbReference type="ChEBI" id="CHEBI:17957"/>
        <dbReference type="ChEBI" id="CHEBI:30616"/>
        <dbReference type="ChEBI" id="CHEBI:58296"/>
        <dbReference type="ChEBI" id="CHEBI:456216"/>
        <dbReference type="EC" id="2.7.1.50"/>
    </reaction>
</comment>
<reference evidence="19" key="2">
    <citation type="submission" date="2021-01" db="EMBL/GenBank/DDBJ databases">
        <authorList>
            <person name="Schikora-Tamarit M.A."/>
        </authorList>
    </citation>
    <scope>NUCLEOTIDE SEQUENCE</scope>
    <source>
        <strain evidence="19">CBS6341</strain>
    </source>
</reference>
<dbReference type="NCBIfam" id="NF006830">
    <property type="entry name" value="PRK09355.1"/>
    <property type="match status" value="1"/>
</dbReference>
<evidence type="ECO:0000256" key="6">
    <source>
        <dbReference type="ARBA" id="ARBA00022679"/>
    </source>
</evidence>
<dbReference type="InterPro" id="IPR034291">
    <property type="entry name" value="TMP_synthase"/>
</dbReference>
<comment type="pathway">
    <text evidence="4">Cofactor biosynthesis; thiamine diphosphate biosynthesis; 4-methyl-5-(2-phosphoethyl)-thiazole from 5-(2-hydroxyethyl)-4-methylthiazole: step 1/1.</text>
</comment>
<evidence type="ECO:0000256" key="15">
    <source>
        <dbReference type="ARBA" id="ARBA00047883"/>
    </source>
</evidence>
<dbReference type="FunFam" id="3.20.20.70:FF:000104">
    <property type="entry name" value="Thiamine biosynthetic bifunctional enzyme"/>
    <property type="match status" value="1"/>
</dbReference>
<organism evidence="19 20">
    <name type="scientific">Wickerhamomyces mucosus</name>
    <dbReference type="NCBI Taxonomy" id="1378264"/>
    <lineage>
        <taxon>Eukaryota</taxon>
        <taxon>Fungi</taxon>
        <taxon>Dikarya</taxon>
        <taxon>Ascomycota</taxon>
        <taxon>Saccharomycotina</taxon>
        <taxon>Saccharomycetes</taxon>
        <taxon>Phaffomycetales</taxon>
        <taxon>Wickerhamomycetaceae</taxon>
        <taxon>Wickerhamomyces</taxon>
    </lineage>
</organism>
<keyword evidence="9" id="KW-0418">Kinase</keyword>
<comment type="cofactor">
    <cofactor evidence="2">
        <name>Mg(2+)</name>
        <dbReference type="ChEBI" id="CHEBI:18420"/>
    </cofactor>
</comment>